<dbReference type="PANTHER" id="PTHR36540">
    <property type="entry name" value="PYRIMIDINE/PURINE NUCLEOSIDE PHOSPHORYLASE"/>
    <property type="match status" value="1"/>
</dbReference>
<dbReference type="SUPFAM" id="SSF51182">
    <property type="entry name" value="RmlC-like cupins"/>
    <property type="match status" value="1"/>
</dbReference>
<dbReference type="InterPro" id="IPR013097">
    <property type="entry name" value="Dabb"/>
</dbReference>
<comment type="caution">
    <text evidence="4">The sequence shown here is derived from an EMBL/GenBank/DDBJ whole genome shotgun (WGS) entry which is preliminary data.</text>
</comment>
<dbReference type="Proteomes" id="UP001057375">
    <property type="component" value="Unassembled WGS sequence"/>
</dbReference>
<evidence type="ECO:0000313" key="5">
    <source>
        <dbReference type="Proteomes" id="UP001057375"/>
    </source>
</evidence>
<dbReference type="PROSITE" id="PS51502">
    <property type="entry name" value="S_R_A_B_BARREL"/>
    <property type="match status" value="1"/>
</dbReference>
<dbReference type="EMBL" id="BQXS01001494">
    <property type="protein sequence ID" value="GKT30697.1"/>
    <property type="molecule type" value="Genomic_DNA"/>
</dbReference>
<proteinExistence type="inferred from homology"/>
<dbReference type="CDD" id="cd20296">
    <property type="entry name" value="cupin_PpnP-like"/>
    <property type="match status" value="1"/>
</dbReference>
<gene>
    <name evidence="4" type="ORF">ADUPG1_001645</name>
</gene>
<evidence type="ECO:0000259" key="3">
    <source>
        <dbReference type="PROSITE" id="PS51502"/>
    </source>
</evidence>
<dbReference type="HAMAP" id="MF_01537">
    <property type="entry name" value="Nucleos_phosphorylase_PpnP"/>
    <property type="match status" value="1"/>
</dbReference>
<dbReference type="InterPro" id="IPR009664">
    <property type="entry name" value="Ppnp"/>
</dbReference>
<dbReference type="Pfam" id="PF06865">
    <property type="entry name" value="Ppnp"/>
    <property type="match status" value="1"/>
</dbReference>
<dbReference type="InterPro" id="IPR014710">
    <property type="entry name" value="RmlC-like_jellyroll"/>
</dbReference>
<sequence length="205" mass="23335">MVKHLVFFKLSEEGMEQQDLIVEKLNNLKEEIDFVRALEVGVNFAEEERAFDIALTVIVDSKEALQDYASHEKHVEFVTFVKSLDTHTKVVDYEIEKEQPSKEFGNASIIKKANIYFEGNVTSRTVYESNGERKTLGIMMPGSYTFSTDDAEHMEIIAGNVEVEIKGEEGNVEYIKGGEYFEVPANSSFDIKVNEPTDYCCTYIK</sequence>
<dbReference type="SMART" id="SM00886">
    <property type="entry name" value="Dabb"/>
    <property type="match status" value="1"/>
</dbReference>
<dbReference type="InterPro" id="IPR011008">
    <property type="entry name" value="Dimeric_a/b-barrel"/>
</dbReference>
<feature type="domain" description="Stress-response A/B barrel" evidence="3">
    <location>
        <begin position="2"/>
        <end position="93"/>
    </location>
</feature>
<evidence type="ECO:0000256" key="2">
    <source>
        <dbReference type="ARBA" id="ARBA00022679"/>
    </source>
</evidence>
<dbReference type="Pfam" id="PF07876">
    <property type="entry name" value="Dabb"/>
    <property type="match status" value="1"/>
</dbReference>
<evidence type="ECO:0000313" key="4">
    <source>
        <dbReference type="EMBL" id="GKT30697.1"/>
    </source>
</evidence>
<protein>
    <submittedName>
        <fullName evidence="4">Pyrimidine/purine nucleoside phosphorylase like protein</fullName>
    </submittedName>
</protein>
<dbReference type="PANTHER" id="PTHR36540:SF1">
    <property type="entry name" value="PYRIMIDINE_PURINE NUCLEOSIDE PHOSPHORYLASE"/>
    <property type="match status" value="1"/>
</dbReference>
<reference evidence="4" key="1">
    <citation type="submission" date="2022-03" db="EMBL/GenBank/DDBJ databases">
        <title>Draft genome sequence of Aduncisulcus paluster, a free-living microaerophilic Fornicata.</title>
        <authorList>
            <person name="Yuyama I."/>
            <person name="Kume K."/>
            <person name="Tamura T."/>
            <person name="Inagaki Y."/>
            <person name="Hashimoto T."/>
        </authorList>
    </citation>
    <scope>NUCLEOTIDE SEQUENCE</scope>
    <source>
        <strain evidence="4">NY0171</strain>
    </source>
</reference>
<dbReference type="InterPro" id="IPR011051">
    <property type="entry name" value="RmlC_Cupin_sf"/>
</dbReference>
<dbReference type="Gene3D" id="2.60.120.10">
    <property type="entry name" value="Jelly Rolls"/>
    <property type="match status" value="1"/>
</dbReference>
<dbReference type="Gene3D" id="3.30.70.100">
    <property type="match status" value="1"/>
</dbReference>
<keyword evidence="2" id="KW-0808">Transferase</keyword>
<dbReference type="SUPFAM" id="SSF54909">
    <property type="entry name" value="Dimeric alpha+beta barrel"/>
    <property type="match status" value="1"/>
</dbReference>
<organism evidence="4 5">
    <name type="scientific">Aduncisulcus paluster</name>
    <dbReference type="NCBI Taxonomy" id="2918883"/>
    <lineage>
        <taxon>Eukaryota</taxon>
        <taxon>Metamonada</taxon>
        <taxon>Carpediemonas-like organisms</taxon>
        <taxon>Aduncisulcus</taxon>
    </lineage>
</organism>
<keyword evidence="1" id="KW-0328">Glycosyltransferase</keyword>
<evidence type="ECO:0000256" key="1">
    <source>
        <dbReference type="ARBA" id="ARBA00022676"/>
    </source>
</evidence>
<keyword evidence="5" id="KW-1185">Reference proteome</keyword>
<name>A0ABQ5KDR5_9EUKA</name>
<accession>A0ABQ5KDR5</accession>